<dbReference type="Proteomes" id="UP001159363">
    <property type="component" value="Chromosome 13"/>
</dbReference>
<accession>A0ABQ9G8M8</accession>
<proteinExistence type="predicted"/>
<organism evidence="1 2">
    <name type="scientific">Dryococelus australis</name>
    <dbReference type="NCBI Taxonomy" id="614101"/>
    <lineage>
        <taxon>Eukaryota</taxon>
        <taxon>Metazoa</taxon>
        <taxon>Ecdysozoa</taxon>
        <taxon>Arthropoda</taxon>
        <taxon>Hexapoda</taxon>
        <taxon>Insecta</taxon>
        <taxon>Pterygota</taxon>
        <taxon>Neoptera</taxon>
        <taxon>Polyneoptera</taxon>
        <taxon>Phasmatodea</taxon>
        <taxon>Verophasmatodea</taxon>
        <taxon>Anareolatae</taxon>
        <taxon>Phasmatidae</taxon>
        <taxon>Eurycanthinae</taxon>
        <taxon>Dryococelus</taxon>
    </lineage>
</organism>
<comment type="caution">
    <text evidence="1">The sequence shown here is derived from an EMBL/GenBank/DDBJ whole genome shotgun (WGS) entry which is preliminary data.</text>
</comment>
<evidence type="ECO:0000313" key="1">
    <source>
        <dbReference type="EMBL" id="KAJ8868638.1"/>
    </source>
</evidence>
<dbReference type="EMBL" id="JARBHB010000014">
    <property type="protein sequence ID" value="KAJ8868638.1"/>
    <property type="molecule type" value="Genomic_DNA"/>
</dbReference>
<evidence type="ECO:0000313" key="2">
    <source>
        <dbReference type="Proteomes" id="UP001159363"/>
    </source>
</evidence>
<keyword evidence="2" id="KW-1185">Reference proteome</keyword>
<name>A0ABQ9G8M8_9NEOP</name>
<gene>
    <name evidence="1" type="ORF">PR048_030177</name>
</gene>
<protein>
    <submittedName>
        <fullName evidence="1">Uncharacterized protein</fullName>
    </submittedName>
</protein>
<sequence length="85" mass="9578">MTHIIISPKRCVQFSHLTQDPFAVAQCPPGGGWLDTNTDTRPQVVLNYQPFEELSLLLEDTPSAVRRRMISQHDGAPPQFHHAMV</sequence>
<reference evidence="1 2" key="1">
    <citation type="submission" date="2023-02" db="EMBL/GenBank/DDBJ databases">
        <title>LHISI_Scaffold_Assembly.</title>
        <authorList>
            <person name="Stuart O.P."/>
            <person name="Cleave R."/>
            <person name="Magrath M.J.L."/>
            <person name="Mikheyev A.S."/>
        </authorList>
    </citation>
    <scope>NUCLEOTIDE SEQUENCE [LARGE SCALE GENOMIC DNA]</scope>
    <source>
        <strain evidence="1">Daus_M_001</strain>
        <tissue evidence="1">Leg muscle</tissue>
    </source>
</reference>